<dbReference type="CDD" id="cd06225">
    <property type="entry name" value="HAMP"/>
    <property type="match status" value="1"/>
</dbReference>
<dbReference type="FunFam" id="1.10.287.950:FF:000001">
    <property type="entry name" value="Methyl-accepting chemotaxis sensory transducer"/>
    <property type="match status" value="1"/>
</dbReference>
<evidence type="ECO:0000256" key="1">
    <source>
        <dbReference type="ARBA" id="ARBA00004429"/>
    </source>
</evidence>
<gene>
    <name evidence="10" type="ORF">F0M16_00305</name>
</gene>
<evidence type="ECO:0000313" key="11">
    <source>
        <dbReference type="Proteomes" id="UP000323225"/>
    </source>
</evidence>
<dbReference type="GO" id="GO:0004888">
    <property type="term" value="F:transmembrane signaling receptor activity"/>
    <property type="evidence" value="ECO:0007669"/>
    <property type="project" value="InterPro"/>
</dbReference>
<dbReference type="InterPro" id="IPR003660">
    <property type="entry name" value="HAMP_dom"/>
</dbReference>
<feature type="domain" description="Methyl-accepting transducer" evidence="7">
    <location>
        <begin position="289"/>
        <end position="525"/>
    </location>
</feature>
<organism evidence="10 11">
    <name type="scientific">Vibrio cholerae</name>
    <dbReference type="NCBI Taxonomy" id="666"/>
    <lineage>
        <taxon>Bacteria</taxon>
        <taxon>Pseudomonadati</taxon>
        <taxon>Pseudomonadota</taxon>
        <taxon>Gammaproteobacteria</taxon>
        <taxon>Vibrionales</taxon>
        <taxon>Vibrionaceae</taxon>
        <taxon>Vibrio</taxon>
    </lineage>
</organism>
<evidence type="ECO:0000259" key="8">
    <source>
        <dbReference type="PROSITE" id="PS50192"/>
    </source>
</evidence>
<dbReference type="InterPro" id="IPR004090">
    <property type="entry name" value="Chemotax_Me-accpt_rcpt"/>
</dbReference>
<dbReference type="CDD" id="cd11386">
    <property type="entry name" value="MCP_signal"/>
    <property type="match status" value="1"/>
</dbReference>
<reference evidence="10 11" key="1">
    <citation type="submission" date="2019-09" db="EMBL/GenBank/DDBJ databases">
        <authorList>
            <person name="Kritzky A."/>
            <person name="Schelkanova E.Y."/>
            <person name="Alkhova Z.V."/>
            <person name="Smirnova N.I."/>
        </authorList>
    </citation>
    <scope>NUCLEOTIDE SEQUENCE [LARGE SCALE GENOMIC DNA]</scope>
    <source>
        <strain evidence="10 11">M1526</strain>
    </source>
</reference>
<evidence type="ECO:0000256" key="5">
    <source>
        <dbReference type="PROSITE-ProRule" id="PRU00284"/>
    </source>
</evidence>
<name>A0A5Q6PNC5_VIBCL</name>
<feature type="transmembrane region" description="Helical" evidence="6">
    <location>
        <begin position="29"/>
        <end position="50"/>
    </location>
</feature>
<feature type="domain" description="T-SNARE coiled-coil homology" evidence="8">
    <location>
        <begin position="476"/>
        <end position="538"/>
    </location>
</feature>
<keyword evidence="2" id="KW-0997">Cell inner membrane</keyword>
<comment type="caution">
    <text evidence="10">The sequence shown here is derived from an EMBL/GenBank/DDBJ whole genome shotgun (WGS) entry which is preliminary data.</text>
</comment>
<keyword evidence="6" id="KW-0812">Transmembrane</keyword>
<evidence type="ECO:0000259" key="7">
    <source>
        <dbReference type="PROSITE" id="PS50111"/>
    </source>
</evidence>
<dbReference type="AlphaFoldDB" id="A0A5Q6PNC5"/>
<dbReference type="SMART" id="SM00283">
    <property type="entry name" value="MA"/>
    <property type="match status" value="1"/>
</dbReference>
<dbReference type="Pfam" id="PF00015">
    <property type="entry name" value="MCPsignal"/>
    <property type="match status" value="1"/>
</dbReference>
<dbReference type="GO" id="GO:0005886">
    <property type="term" value="C:plasma membrane"/>
    <property type="evidence" value="ECO:0007669"/>
    <property type="project" value="UniProtKB-SubCell"/>
</dbReference>
<dbReference type="PRINTS" id="PR00260">
    <property type="entry name" value="CHEMTRNSDUCR"/>
</dbReference>
<accession>A0A5Q6PNC5</accession>
<dbReference type="InterPro" id="IPR000727">
    <property type="entry name" value="T_SNARE_dom"/>
</dbReference>
<evidence type="ECO:0000259" key="9">
    <source>
        <dbReference type="PROSITE" id="PS50885"/>
    </source>
</evidence>
<dbReference type="PANTHER" id="PTHR32089:SF33">
    <property type="entry name" value="TOXIN COREGULATED PILUS BIOSYNTHESIS PROTEIN I"/>
    <property type="match status" value="1"/>
</dbReference>
<evidence type="ECO:0000313" key="10">
    <source>
        <dbReference type="EMBL" id="KAA1256458.1"/>
    </source>
</evidence>
<dbReference type="SMART" id="SM00304">
    <property type="entry name" value="HAMP"/>
    <property type="match status" value="1"/>
</dbReference>
<dbReference type="EMBL" id="VUAA01000001">
    <property type="protein sequence ID" value="KAA1256458.1"/>
    <property type="molecule type" value="Genomic_DNA"/>
</dbReference>
<dbReference type="Proteomes" id="UP000323225">
    <property type="component" value="Unassembled WGS sequence"/>
</dbReference>
<dbReference type="PROSITE" id="PS50192">
    <property type="entry name" value="T_SNARE"/>
    <property type="match status" value="1"/>
</dbReference>
<proteinExistence type="inferred from homology"/>
<dbReference type="Pfam" id="PF00672">
    <property type="entry name" value="HAMP"/>
    <property type="match status" value="1"/>
</dbReference>
<dbReference type="GO" id="GO:0007165">
    <property type="term" value="P:signal transduction"/>
    <property type="evidence" value="ECO:0007669"/>
    <property type="project" value="UniProtKB-KW"/>
</dbReference>
<evidence type="ECO:0000256" key="2">
    <source>
        <dbReference type="ARBA" id="ARBA00022519"/>
    </source>
</evidence>
<sequence>MLGILPFAWMRALRLKRLSMPFSLKNLSIRLQVLLPVLFTMIALVIALWITKVNLTHEQQAIADNTHALVRYKDTIAQIDDTIYPLRISAVYAIYDAERRNNFIAELREGLTEVQSALSSIEQDAQFSRDVPVVKQSIEVYVAESQKMVALFNRLDQGLATREEANVFIQSFRETGNRMISAINDLSQKVNHYATTSMDQSAQSNAVVMRNAMITVLSVLMLSVLAAWLLSGQIVAPINSLQSVMRKLAQGDLSVKADADGENEIAKLSQDVNTTVTQLYTTVEQLTRISEEVASASTELAAVMTQAESNAQMELMEIEQVASAVNELASTADNVSDNASSADATAREADELAKSGLAIFKESSQASEQMALALNDAARVVLRLKEQSEQISNVIEVIRGVSDQTNLLALNAAIEAARAGESGRGFAVVADEVRMLAARTQASTKEIQAIIEELQTQSTMANDSMQTSLDMLTQNKALTAKANDALIGITESVSDINDSNAQVATAAEQQSHVTQDINRNVSNMSTLVHQNVTGISQSASASNELSQLAEKQKAQLSFFKL</sequence>
<dbReference type="GO" id="GO:0006935">
    <property type="term" value="P:chemotaxis"/>
    <property type="evidence" value="ECO:0007669"/>
    <property type="project" value="InterPro"/>
</dbReference>
<feature type="domain" description="HAMP" evidence="9">
    <location>
        <begin position="232"/>
        <end position="284"/>
    </location>
</feature>
<protein>
    <submittedName>
        <fullName evidence="10">Methyl-accepting chemotaxis protein</fullName>
    </submittedName>
</protein>
<dbReference type="InterPro" id="IPR004089">
    <property type="entry name" value="MCPsignal_dom"/>
</dbReference>
<feature type="transmembrane region" description="Helical" evidence="6">
    <location>
        <begin position="207"/>
        <end position="230"/>
    </location>
</feature>
<comment type="similarity">
    <text evidence="4">Belongs to the methyl-accepting chemotaxis (MCP) protein family.</text>
</comment>
<dbReference type="Gene3D" id="1.10.287.950">
    <property type="entry name" value="Methyl-accepting chemotaxis protein"/>
    <property type="match status" value="1"/>
</dbReference>
<dbReference type="SUPFAM" id="SSF58104">
    <property type="entry name" value="Methyl-accepting chemotaxis protein (MCP) signaling domain"/>
    <property type="match status" value="1"/>
</dbReference>
<evidence type="ECO:0000256" key="3">
    <source>
        <dbReference type="ARBA" id="ARBA00023224"/>
    </source>
</evidence>
<dbReference type="PANTHER" id="PTHR32089">
    <property type="entry name" value="METHYL-ACCEPTING CHEMOTAXIS PROTEIN MCPB"/>
    <property type="match status" value="1"/>
</dbReference>
<evidence type="ECO:0000256" key="6">
    <source>
        <dbReference type="SAM" id="Phobius"/>
    </source>
</evidence>
<keyword evidence="3 5" id="KW-0807">Transducer</keyword>
<keyword evidence="2" id="KW-1003">Cell membrane</keyword>
<dbReference type="PROSITE" id="PS50885">
    <property type="entry name" value="HAMP"/>
    <property type="match status" value="1"/>
</dbReference>
<keyword evidence="6" id="KW-1133">Transmembrane helix</keyword>
<dbReference type="PROSITE" id="PS50111">
    <property type="entry name" value="CHEMOTAXIS_TRANSDUC_2"/>
    <property type="match status" value="1"/>
</dbReference>
<evidence type="ECO:0000256" key="4">
    <source>
        <dbReference type="ARBA" id="ARBA00029447"/>
    </source>
</evidence>
<comment type="subcellular location">
    <subcellularLocation>
        <location evidence="1">Cell inner membrane</location>
        <topology evidence="1">Multi-pass membrane protein</topology>
    </subcellularLocation>
</comment>
<keyword evidence="6" id="KW-0472">Membrane</keyword>